<evidence type="ECO:0000256" key="7">
    <source>
        <dbReference type="ARBA" id="ARBA00022989"/>
    </source>
</evidence>
<keyword evidence="5" id="KW-0812">Transmembrane</keyword>
<evidence type="ECO:0000256" key="9">
    <source>
        <dbReference type="ARBA" id="ARBA00023136"/>
    </source>
</evidence>
<comment type="subcellular location">
    <subcellularLocation>
        <location evidence="1">Cell membrane</location>
        <topology evidence="1">Single-pass membrane protein</topology>
    </subcellularLocation>
</comment>
<gene>
    <name evidence="11" type="primary">yajC</name>
    <name evidence="11" type="ORF">ISU07_09385</name>
</gene>
<sequence length="114" mass="12213">MESLASLLPLVGIALLFWLLLIRPAQRRQRETLRMQSAIAVGDEVMLTSGIFGTVQAVVDDRFEVEIAPGVVVTVARGAVGTVVTKAELSDEAERSDSVGSESTDPTDNQTGER</sequence>
<evidence type="ECO:0000256" key="2">
    <source>
        <dbReference type="ARBA" id="ARBA00006742"/>
    </source>
</evidence>
<evidence type="ECO:0000313" key="12">
    <source>
        <dbReference type="Proteomes" id="UP000640489"/>
    </source>
</evidence>
<dbReference type="InterPro" id="IPR003849">
    <property type="entry name" value="Preprotein_translocase_YajC"/>
</dbReference>
<keyword evidence="12" id="KW-1185">Reference proteome</keyword>
<dbReference type="AlphaFoldDB" id="A0A930VEX9"/>
<keyword evidence="9" id="KW-0472">Membrane</keyword>
<reference evidence="11" key="1">
    <citation type="submission" date="2020-11" db="EMBL/GenBank/DDBJ databases">
        <title>Nocardioides sp. nov., isolated from Soil of Cynanchum wilfordii Hemsley rhizosphere.</title>
        <authorList>
            <person name="Lee J.-S."/>
            <person name="Suh M.K."/>
            <person name="Kim J.-S."/>
        </authorList>
    </citation>
    <scope>NUCLEOTIDE SEQUENCE</scope>
    <source>
        <strain evidence="11">KCTC 19275</strain>
    </source>
</reference>
<feature type="compositionally biased region" description="Basic and acidic residues" evidence="10">
    <location>
        <begin position="88"/>
        <end position="97"/>
    </location>
</feature>
<dbReference type="GO" id="GO:0015031">
    <property type="term" value="P:protein transport"/>
    <property type="evidence" value="ECO:0007669"/>
    <property type="project" value="UniProtKB-KW"/>
</dbReference>
<keyword evidence="3" id="KW-0813">Transport</keyword>
<evidence type="ECO:0000256" key="8">
    <source>
        <dbReference type="ARBA" id="ARBA00023010"/>
    </source>
</evidence>
<feature type="region of interest" description="Disordered" evidence="10">
    <location>
        <begin position="88"/>
        <end position="114"/>
    </location>
</feature>
<keyword evidence="7" id="KW-1133">Transmembrane helix</keyword>
<evidence type="ECO:0000256" key="6">
    <source>
        <dbReference type="ARBA" id="ARBA00022927"/>
    </source>
</evidence>
<organism evidence="11 12">
    <name type="scientific">Nocardioides islandensis</name>
    <dbReference type="NCBI Taxonomy" id="433663"/>
    <lineage>
        <taxon>Bacteria</taxon>
        <taxon>Bacillati</taxon>
        <taxon>Actinomycetota</taxon>
        <taxon>Actinomycetes</taxon>
        <taxon>Propionibacteriales</taxon>
        <taxon>Nocardioidaceae</taxon>
        <taxon>Nocardioides</taxon>
    </lineage>
</organism>
<protein>
    <submittedName>
        <fullName evidence="11">Preprotein translocase subunit YajC</fullName>
    </submittedName>
</protein>
<evidence type="ECO:0000256" key="3">
    <source>
        <dbReference type="ARBA" id="ARBA00022448"/>
    </source>
</evidence>
<evidence type="ECO:0000256" key="1">
    <source>
        <dbReference type="ARBA" id="ARBA00004162"/>
    </source>
</evidence>
<keyword evidence="6" id="KW-0653">Protein transport</keyword>
<dbReference type="PANTHER" id="PTHR33909">
    <property type="entry name" value="SEC TRANSLOCON ACCESSORY COMPLEX SUBUNIT YAJC"/>
    <property type="match status" value="1"/>
</dbReference>
<keyword evidence="8" id="KW-0811">Translocation</keyword>
<dbReference type="EMBL" id="JADKPN010000004">
    <property type="protein sequence ID" value="MBF4763341.1"/>
    <property type="molecule type" value="Genomic_DNA"/>
</dbReference>
<accession>A0A930VEX9</accession>
<name>A0A930VEX9_9ACTN</name>
<proteinExistence type="inferred from homology"/>
<evidence type="ECO:0000256" key="4">
    <source>
        <dbReference type="ARBA" id="ARBA00022475"/>
    </source>
</evidence>
<dbReference type="PANTHER" id="PTHR33909:SF1">
    <property type="entry name" value="SEC TRANSLOCON ACCESSORY COMPLEX SUBUNIT YAJC"/>
    <property type="match status" value="1"/>
</dbReference>
<evidence type="ECO:0000313" key="11">
    <source>
        <dbReference type="EMBL" id="MBF4763341.1"/>
    </source>
</evidence>
<comment type="similarity">
    <text evidence="2">Belongs to the YajC family.</text>
</comment>
<dbReference type="SMART" id="SM01323">
    <property type="entry name" value="YajC"/>
    <property type="match status" value="1"/>
</dbReference>
<evidence type="ECO:0000256" key="10">
    <source>
        <dbReference type="SAM" id="MobiDB-lite"/>
    </source>
</evidence>
<evidence type="ECO:0000256" key="5">
    <source>
        <dbReference type="ARBA" id="ARBA00022692"/>
    </source>
</evidence>
<dbReference type="PRINTS" id="PR01853">
    <property type="entry name" value="YAJCTRNLCASE"/>
</dbReference>
<feature type="compositionally biased region" description="Polar residues" evidence="10">
    <location>
        <begin position="98"/>
        <end position="114"/>
    </location>
</feature>
<dbReference type="Pfam" id="PF02699">
    <property type="entry name" value="YajC"/>
    <property type="match status" value="1"/>
</dbReference>
<dbReference type="GO" id="GO:0005886">
    <property type="term" value="C:plasma membrane"/>
    <property type="evidence" value="ECO:0007669"/>
    <property type="project" value="UniProtKB-SubCell"/>
</dbReference>
<comment type="caution">
    <text evidence="11">The sequence shown here is derived from an EMBL/GenBank/DDBJ whole genome shotgun (WGS) entry which is preliminary data.</text>
</comment>
<keyword evidence="4" id="KW-1003">Cell membrane</keyword>
<dbReference type="NCBIfam" id="TIGR00739">
    <property type="entry name" value="yajC"/>
    <property type="match status" value="1"/>
</dbReference>
<dbReference type="Proteomes" id="UP000640489">
    <property type="component" value="Unassembled WGS sequence"/>
</dbReference>
<dbReference type="RefSeq" id="WP_194706528.1">
    <property type="nucleotide sequence ID" value="NZ_JADKPN010000004.1"/>
</dbReference>